<dbReference type="STRING" id="1017273.SAMN05443094_101356"/>
<evidence type="ECO:0000313" key="11">
    <source>
        <dbReference type="Proteomes" id="UP000186385"/>
    </source>
</evidence>
<dbReference type="EC" id="2.3.1.51" evidence="7"/>
<dbReference type="PANTHER" id="PTHR10434:SF64">
    <property type="entry name" value="1-ACYL-SN-GLYCEROL-3-PHOSPHATE ACYLTRANSFERASE-RELATED"/>
    <property type="match status" value="1"/>
</dbReference>
<accession>A0A1N6P254</accession>
<comment type="catalytic activity">
    <reaction evidence="7">
        <text>a 1-acyl-sn-glycero-3-phosphate + an acyl-CoA = a 1,2-diacyl-sn-glycero-3-phosphate + CoA</text>
        <dbReference type="Rhea" id="RHEA:19709"/>
        <dbReference type="ChEBI" id="CHEBI:57287"/>
        <dbReference type="ChEBI" id="CHEBI:57970"/>
        <dbReference type="ChEBI" id="CHEBI:58342"/>
        <dbReference type="ChEBI" id="CHEBI:58608"/>
        <dbReference type="EC" id="2.3.1.51"/>
    </reaction>
</comment>
<evidence type="ECO:0000256" key="3">
    <source>
        <dbReference type="ARBA" id="ARBA00022516"/>
    </source>
</evidence>
<evidence type="ECO:0000313" key="10">
    <source>
        <dbReference type="EMBL" id="SIP98347.1"/>
    </source>
</evidence>
<keyword evidence="7" id="KW-0594">Phospholipid biosynthesis</keyword>
<dbReference type="EMBL" id="MWSK01000001">
    <property type="protein sequence ID" value="OXS80216.1"/>
    <property type="molecule type" value="Genomic_DNA"/>
</dbReference>
<evidence type="ECO:0000256" key="2">
    <source>
        <dbReference type="ARBA" id="ARBA00008655"/>
    </source>
</evidence>
<evidence type="ECO:0000259" key="8">
    <source>
        <dbReference type="SMART" id="SM00563"/>
    </source>
</evidence>
<dbReference type="EMBL" id="FTLX01000001">
    <property type="protein sequence ID" value="SIP98347.1"/>
    <property type="molecule type" value="Genomic_DNA"/>
</dbReference>
<keyword evidence="7" id="KW-1208">Phospholipid metabolism</keyword>
<evidence type="ECO:0000256" key="1">
    <source>
        <dbReference type="ARBA" id="ARBA00005189"/>
    </source>
</evidence>
<dbReference type="Proteomes" id="UP000186385">
    <property type="component" value="Unassembled WGS sequence"/>
</dbReference>
<keyword evidence="12" id="KW-1185">Reference proteome</keyword>
<reference evidence="10 11" key="1">
    <citation type="submission" date="2017-01" db="EMBL/GenBank/DDBJ databases">
        <authorList>
            <person name="Mah S.A."/>
            <person name="Swanson W.J."/>
            <person name="Moy G.W."/>
            <person name="Vacquier V.D."/>
        </authorList>
    </citation>
    <scope>NUCLEOTIDE SEQUENCE [LARGE SCALE GENOMIC DNA]</scope>
    <source>
        <strain evidence="10 11">NIO-1016</strain>
    </source>
</reference>
<evidence type="ECO:0000313" key="12">
    <source>
        <dbReference type="Proteomes" id="UP000215545"/>
    </source>
</evidence>
<dbReference type="GO" id="GO:0003841">
    <property type="term" value="F:1-acylglycerol-3-phosphate O-acyltransferase activity"/>
    <property type="evidence" value="ECO:0007669"/>
    <property type="project" value="UniProtKB-UniRule"/>
</dbReference>
<comment type="similarity">
    <text evidence="2 7">Belongs to the 1-acyl-sn-glycerol-3-phosphate acyltransferase family.</text>
</comment>
<keyword evidence="5 7" id="KW-0443">Lipid metabolism</keyword>
<dbReference type="Proteomes" id="UP000215545">
    <property type="component" value="Unassembled WGS sequence"/>
</dbReference>
<dbReference type="Pfam" id="PF01553">
    <property type="entry name" value="Acyltransferase"/>
    <property type="match status" value="1"/>
</dbReference>
<keyword evidence="3 7" id="KW-0444">Lipid biosynthesis</keyword>
<dbReference type="InterPro" id="IPR002123">
    <property type="entry name" value="Plipid/glycerol_acylTrfase"/>
</dbReference>
<organism evidence="10 11">
    <name type="scientific">Domibacillus enclensis</name>
    <dbReference type="NCBI Taxonomy" id="1017273"/>
    <lineage>
        <taxon>Bacteria</taxon>
        <taxon>Bacillati</taxon>
        <taxon>Bacillota</taxon>
        <taxon>Bacilli</taxon>
        <taxon>Bacillales</taxon>
        <taxon>Bacillaceae</taxon>
        <taxon>Domibacillus</taxon>
    </lineage>
</organism>
<dbReference type="NCBIfam" id="TIGR00530">
    <property type="entry name" value="AGP_acyltrn"/>
    <property type="match status" value="1"/>
</dbReference>
<name>A0A1N6P254_9BACI</name>
<dbReference type="OrthoDB" id="9803035at2"/>
<evidence type="ECO:0000256" key="7">
    <source>
        <dbReference type="RuleBase" id="RU361267"/>
    </source>
</evidence>
<evidence type="ECO:0000256" key="4">
    <source>
        <dbReference type="ARBA" id="ARBA00022679"/>
    </source>
</evidence>
<sequence length="244" mass="27306">MIRLIVFFGYLFVTLIRLIPKMIRFKKFDPALSAADRDAVVHPIVKKWNRGVVKMAGASVQVTGEHHVPAGPVMFVSNHEGDFDVPALIGFIQKPFGFVAKTEMKKIPLLSTWMKHIHCLFINRNDRRDAVKMLREGASNLQKGHSLFIFPEGTRNKGGELKPFKTGAFRMAKDAAVPIVPVAIKGTANIFEHNSGKKLTPAHVEVTILPPLMPSEFEKEDLKKTTADVQGRIQTQLAKMERSQ</sequence>
<dbReference type="GO" id="GO:0016020">
    <property type="term" value="C:membrane"/>
    <property type="evidence" value="ECO:0007669"/>
    <property type="project" value="InterPro"/>
</dbReference>
<dbReference type="GO" id="GO:0006654">
    <property type="term" value="P:phosphatidic acid biosynthetic process"/>
    <property type="evidence" value="ECO:0007669"/>
    <property type="project" value="TreeGrafter"/>
</dbReference>
<gene>
    <name evidence="9" type="ORF">B1B05_01700</name>
    <name evidence="10" type="ORF">SAMN05443094_101356</name>
</gene>
<dbReference type="RefSeq" id="WP_045850574.1">
    <property type="nucleotide sequence ID" value="NZ_FTLX01000001.1"/>
</dbReference>
<evidence type="ECO:0000313" key="9">
    <source>
        <dbReference type="EMBL" id="OXS80216.1"/>
    </source>
</evidence>
<reference evidence="9" key="3">
    <citation type="submission" date="2017-03" db="EMBL/GenBank/DDBJ databases">
        <authorList>
            <person name="Dastager S.G."/>
            <person name="Neurgaonkar P.S."/>
            <person name="Dharne M.S."/>
        </authorList>
    </citation>
    <scope>NUCLEOTIDE SEQUENCE</scope>
    <source>
        <strain evidence="9">DSM 25145</strain>
    </source>
</reference>
<comment type="domain">
    <text evidence="7">The HXXXXD motif is essential for acyltransferase activity and may constitute the binding site for the phosphate moiety of the glycerol-3-phosphate.</text>
</comment>
<keyword evidence="4 7" id="KW-0808">Transferase</keyword>
<protein>
    <recommendedName>
        <fullName evidence="7">1-acyl-sn-glycerol-3-phosphate acyltransferase</fullName>
        <ecNumber evidence="7">2.3.1.51</ecNumber>
    </recommendedName>
</protein>
<evidence type="ECO:0000256" key="5">
    <source>
        <dbReference type="ARBA" id="ARBA00023098"/>
    </source>
</evidence>
<dbReference type="PANTHER" id="PTHR10434">
    <property type="entry name" value="1-ACYL-SN-GLYCEROL-3-PHOSPHATE ACYLTRANSFERASE"/>
    <property type="match status" value="1"/>
</dbReference>
<dbReference type="SUPFAM" id="SSF69593">
    <property type="entry name" value="Glycerol-3-phosphate (1)-acyltransferase"/>
    <property type="match status" value="1"/>
</dbReference>
<reference evidence="12" key="2">
    <citation type="submission" date="2017-03" db="EMBL/GenBank/DDBJ databases">
        <title>Bacillus sp. V-88(T) DSM27956, whole genome shotgun sequencing project.</title>
        <authorList>
            <person name="Dastager S.G."/>
            <person name="Neurgaonkar P.S."/>
            <person name="Dharne M.S."/>
        </authorList>
    </citation>
    <scope>NUCLEOTIDE SEQUENCE [LARGE SCALE GENOMIC DNA]</scope>
    <source>
        <strain evidence="12">DSM 25145</strain>
    </source>
</reference>
<dbReference type="AlphaFoldDB" id="A0A1N6P254"/>
<evidence type="ECO:0000256" key="6">
    <source>
        <dbReference type="ARBA" id="ARBA00023315"/>
    </source>
</evidence>
<feature type="domain" description="Phospholipid/glycerol acyltransferase" evidence="8">
    <location>
        <begin position="73"/>
        <end position="187"/>
    </location>
</feature>
<proteinExistence type="inferred from homology"/>
<comment type="pathway">
    <text evidence="1">Lipid metabolism.</text>
</comment>
<dbReference type="InterPro" id="IPR004552">
    <property type="entry name" value="AGP_acyltrans"/>
</dbReference>
<dbReference type="CDD" id="cd07989">
    <property type="entry name" value="LPLAT_AGPAT-like"/>
    <property type="match status" value="1"/>
</dbReference>
<keyword evidence="6 7" id="KW-0012">Acyltransferase</keyword>
<dbReference type="SMART" id="SM00563">
    <property type="entry name" value="PlsC"/>
    <property type="match status" value="1"/>
</dbReference>